<dbReference type="SUPFAM" id="SSF56935">
    <property type="entry name" value="Porins"/>
    <property type="match status" value="1"/>
</dbReference>
<keyword evidence="3 8" id="KW-1134">Transmembrane beta strand</keyword>
<keyword evidence="7 8" id="KW-0998">Cell outer membrane</keyword>
<comment type="similarity">
    <text evidence="8 9">Belongs to the TonB-dependent receptor family.</text>
</comment>
<dbReference type="GO" id="GO:0009279">
    <property type="term" value="C:cell outer membrane"/>
    <property type="evidence" value="ECO:0007669"/>
    <property type="project" value="UniProtKB-SubCell"/>
</dbReference>
<dbReference type="Proteomes" id="UP000032061">
    <property type="component" value="Unassembled WGS sequence"/>
</dbReference>
<keyword evidence="13" id="KW-0675">Receptor</keyword>
<keyword evidence="4 8" id="KW-0812">Transmembrane</keyword>
<keyword evidence="16" id="KW-1185">Reference proteome</keyword>
<dbReference type="Proteomes" id="UP000198302">
    <property type="component" value="Unassembled WGS sequence"/>
</dbReference>
<evidence type="ECO:0000256" key="3">
    <source>
        <dbReference type="ARBA" id="ARBA00022452"/>
    </source>
</evidence>
<evidence type="ECO:0000256" key="10">
    <source>
        <dbReference type="SAM" id="SignalP"/>
    </source>
</evidence>
<dbReference type="NCBIfam" id="TIGR04056">
    <property type="entry name" value="OMP_RagA_SusC"/>
    <property type="match status" value="1"/>
</dbReference>
<dbReference type="PROSITE" id="PS52016">
    <property type="entry name" value="TONB_DEPENDENT_REC_3"/>
    <property type="match status" value="1"/>
</dbReference>
<dbReference type="Pfam" id="PF07715">
    <property type="entry name" value="Plug"/>
    <property type="match status" value="1"/>
</dbReference>
<dbReference type="AlphaFoldDB" id="A0A0D0EF40"/>
<dbReference type="NCBIfam" id="TIGR04057">
    <property type="entry name" value="SusC_RagA_signa"/>
    <property type="match status" value="1"/>
</dbReference>
<dbReference type="OrthoDB" id="9768177at2"/>
<evidence type="ECO:0000313" key="16">
    <source>
        <dbReference type="Proteomes" id="UP000198302"/>
    </source>
</evidence>
<organism evidence="13 15">
    <name type="scientific">Flavobacterium hibernum</name>
    <dbReference type="NCBI Taxonomy" id="37752"/>
    <lineage>
        <taxon>Bacteria</taxon>
        <taxon>Pseudomonadati</taxon>
        <taxon>Bacteroidota</taxon>
        <taxon>Flavobacteriia</taxon>
        <taxon>Flavobacteriales</taxon>
        <taxon>Flavobacteriaceae</taxon>
        <taxon>Flavobacterium</taxon>
    </lineage>
</organism>
<keyword evidence="6 8" id="KW-0472">Membrane</keyword>
<feature type="signal peptide" evidence="10">
    <location>
        <begin position="1"/>
        <end position="22"/>
    </location>
</feature>
<dbReference type="STRING" id="37752.IW18_09075"/>
<evidence type="ECO:0000256" key="1">
    <source>
        <dbReference type="ARBA" id="ARBA00004571"/>
    </source>
</evidence>
<reference evidence="14 16" key="2">
    <citation type="submission" date="2016-11" db="EMBL/GenBank/DDBJ databases">
        <title>Whole genomes of Flavobacteriaceae.</title>
        <authorList>
            <person name="Stine C."/>
            <person name="Li C."/>
            <person name="Tadesse D."/>
        </authorList>
    </citation>
    <scope>NUCLEOTIDE SEQUENCE [LARGE SCALE GENOMIC DNA]</scope>
    <source>
        <strain evidence="14 16">ATCC 51468</strain>
    </source>
</reference>
<comment type="subcellular location">
    <subcellularLocation>
        <location evidence="1 8">Cell outer membrane</location>
        <topology evidence="1 8">Multi-pass membrane protein</topology>
    </subcellularLocation>
</comment>
<gene>
    <name evidence="14" type="ORF">B0A73_09690</name>
    <name evidence="13" type="ORF">IW18_09075</name>
</gene>
<dbReference type="InterPro" id="IPR023997">
    <property type="entry name" value="TonB-dep_OMP_SusC/RagA_CS"/>
</dbReference>
<dbReference type="InterPro" id="IPR037066">
    <property type="entry name" value="Plug_dom_sf"/>
</dbReference>
<dbReference type="InterPro" id="IPR039426">
    <property type="entry name" value="TonB-dep_rcpt-like"/>
</dbReference>
<keyword evidence="5 9" id="KW-0798">TonB box</keyword>
<evidence type="ECO:0000256" key="6">
    <source>
        <dbReference type="ARBA" id="ARBA00023136"/>
    </source>
</evidence>
<evidence type="ECO:0000259" key="11">
    <source>
        <dbReference type="Pfam" id="PF00593"/>
    </source>
</evidence>
<dbReference type="InterPro" id="IPR008969">
    <property type="entry name" value="CarboxyPept-like_regulatory"/>
</dbReference>
<dbReference type="Pfam" id="PF13715">
    <property type="entry name" value="CarbopepD_reg_2"/>
    <property type="match status" value="1"/>
</dbReference>
<evidence type="ECO:0000256" key="7">
    <source>
        <dbReference type="ARBA" id="ARBA00023237"/>
    </source>
</evidence>
<dbReference type="SUPFAM" id="SSF49464">
    <property type="entry name" value="Carboxypeptidase regulatory domain-like"/>
    <property type="match status" value="1"/>
</dbReference>
<dbReference type="InterPro" id="IPR000531">
    <property type="entry name" value="Beta-barrel_TonB"/>
</dbReference>
<keyword evidence="2 8" id="KW-0813">Transport</keyword>
<evidence type="ECO:0000256" key="4">
    <source>
        <dbReference type="ARBA" id="ARBA00022692"/>
    </source>
</evidence>
<feature type="domain" description="TonB-dependent receptor-like beta-barrel" evidence="11">
    <location>
        <begin position="413"/>
        <end position="771"/>
    </location>
</feature>
<dbReference type="Pfam" id="PF00593">
    <property type="entry name" value="TonB_dep_Rec_b-barrel"/>
    <property type="match status" value="1"/>
</dbReference>
<dbReference type="Gene3D" id="2.170.130.10">
    <property type="entry name" value="TonB-dependent receptor, plug domain"/>
    <property type="match status" value="1"/>
</dbReference>
<dbReference type="RefSeq" id="WP_041517264.1">
    <property type="nucleotide sequence ID" value="NZ_JPRK01000007.1"/>
</dbReference>
<evidence type="ECO:0000313" key="15">
    <source>
        <dbReference type="Proteomes" id="UP000032061"/>
    </source>
</evidence>
<evidence type="ECO:0000259" key="12">
    <source>
        <dbReference type="Pfam" id="PF07715"/>
    </source>
</evidence>
<name>A0A0D0EF40_9FLAO</name>
<dbReference type="InterPro" id="IPR012910">
    <property type="entry name" value="Plug_dom"/>
</dbReference>
<dbReference type="InterPro" id="IPR036942">
    <property type="entry name" value="Beta-barrel_TonB_sf"/>
</dbReference>
<evidence type="ECO:0000256" key="5">
    <source>
        <dbReference type="ARBA" id="ARBA00023077"/>
    </source>
</evidence>
<dbReference type="EMBL" id="JPRK01000007">
    <property type="protein sequence ID" value="KIO53439.1"/>
    <property type="molecule type" value="Genomic_DNA"/>
</dbReference>
<comment type="caution">
    <text evidence="13">The sequence shown here is derived from an EMBL/GenBank/DDBJ whole genome shotgun (WGS) entry which is preliminary data.</text>
</comment>
<protein>
    <submittedName>
        <fullName evidence="13">Membrane receptor RagA</fullName>
    </submittedName>
    <submittedName>
        <fullName evidence="14">SusC/RagA family TonB-linked outer membrane protein</fullName>
    </submittedName>
</protein>
<accession>A0A0D0EF40</accession>
<reference evidence="13 15" key="1">
    <citation type="submission" date="2015-01" db="EMBL/GenBank/DDBJ databases">
        <title>Genome of Flavobacterium hibernum DSM 12611.</title>
        <authorList>
            <person name="Stropko S.J."/>
            <person name="Pipes S.E."/>
            <person name="Newman J.D."/>
        </authorList>
    </citation>
    <scope>NUCLEOTIDE SEQUENCE [LARGE SCALE GENOMIC DNA]</scope>
    <source>
        <strain evidence="13 15">DSM 12611</strain>
    </source>
</reference>
<feature type="chain" id="PRO_5002221210" evidence="10">
    <location>
        <begin position="23"/>
        <end position="1026"/>
    </location>
</feature>
<dbReference type="InterPro" id="IPR023996">
    <property type="entry name" value="TonB-dep_OMP_SusC/RagA"/>
</dbReference>
<evidence type="ECO:0000256" key="9">
    <source>
        <dbReference type="RuleBase" id="RU003357"/>
    </source>
</evidence>
<evidence type="ECO:0000313" key="13">
    <source>
        <dbReference type="EMBL" id="KIO53439.1"/>
    </source>
</evidence>
<dbReference type="Gene3D" id="2.60.40.1120">
    <property type="entry name" value="Carboxypeptidase-like, regulatory domain"/>
    <property type="match status" value="1"/>
</dbReference>
<evidence type="ECO:0000256" key="8">
    <source>
        <dbReference type="PROSITE-ProRule" id="PRU01360"/>
    </source>
</evidence>
<evidence type="ECO:0000313" key="14">
    <source>
        <dbReference type="EMBL" id="OXA88043.1"/>
    </source>
</evidence>
<keyword evidence="10" id="KW-0732">Signal</keyword>
<feature type="domain" description="TonB-dependent receptor plug" evidence="12">
    <location>
        <begin position="115"/>
        <end position="242"/>
    </location>
</feature>
<evidence type="ECO:0000256" key="2">
    <source>
        <dbReference type="ARBA" id="ARBA00022448"/>
    </source>
</evidence>
<sequence>MKKKYLVLLLFFFGILAGYSQNSTVKGKVTDGSGNALPGANILVQGSKDQTSTGADGTFSIKARQGDVIQVSYIGFNNKEVIVNGNDLKIVISESAQTLNNVTIVGSMGIVRNKSSLGYAVQEVKGKEIADTQRPNFATALQGRVAGLNVTSTSGAPGASAAIQLRGVNSLSGSNSPLYVVDGLPVSNETMDQGLTISNAPNRTQDYTNRGADINPDDIESVVILKGPEAAALYGMQAGNGAIVITTKKGKKGVGRLTYSTNTRFDNLYRFPETQKVYQRGSDGVNNPDYRRQFGTAYEPGTQFYNNVKNFFKTAVSTTHNLSFEAGTETTSYRLSISNLEQEGVVPNTGYSRLTANLNASAKLSSKLRSEASFSFTKSDNQKAAKGAGSAVQTPGVRDAGYLLSLLTWPANDDASNYLNPDGTRRKITSGVLDTETDNPFWDVNKNLSEDFNNRFVTNVGLIYDPTSWLNFTGRVGWDVNSAQGYRAIHPESAAGITPGGYIESYYSNTSNLNTTLLVTAKKSFGKFNTKIMVGNSVNDNDYRILSTTGSRFFDPNFYSINNTDATTQRSQERIIQSKVIGFFSEVSLDYDKIVYLTLTGREDWTSVLPDPFFYPSVSTSFVFTNLNALKNKEILSYGKLRASYAEAANIPSPYSAQPVFTPQLTTDGGYAYGVTGANPNLKPEFRKSFELGTELKFFNNRVGLDVAVYSTKTIDPILRNMRLSYGTGFVVTSANFGDLQNQGLEITLNATPIKKDNFSWNVSANFSKTRSKLLNLPSVISEYYVSDTWLYGNVRGGVTVGNPLTTLTGNDYLRNNAGEPLIDPNTGYALKDPNFKIIGDRNPDYMLGLQNTFTYKDLSLSFLLDIRKGGDIYNGTEFYLYQNGLSTKTLDREQTRIVKGVLRDGLENSATPTQNNIPVRPSVQNEYYRTGAIDADFVEKDINWLRMRDITLSYQMPSEILKKTFINALSLYVTMTDVFIITNYTGADPSVNGTNASTGGAGGTGFDFGVVSTPRGLNLGLKIGL</sequence>
<dbReference type="Gene3D" id="2.40.170.20">
    <property type="entry name" value="TonB-dependent receptor, beta-barrel domain"/>
    <property type="match status" value="1"/>
</dbReference>
<proteinExistence type="inferred from homology"/>
<dbReference type="EMBL" id="MUGX01000011">
    <property type="protein sequence ID" value="OXA88043.1"/>
    <property type="molecule type" value="Genomic_DNA"/>
</dbReference>